<keyword evidence="2" id="KW-1185">Reference proteome</keyword>
<reference evidence="1 2" key="1">
    <citation type="submission" date="2022-05" db="EMBL/GenBank/DDBJ databases">
        <authorList>
            <consortium name="Genoscope - CEA"/>
            <person name="William W."/>
        </authorList>
    </citation>
    <scope>NUCLEOTIDE SEQUENCE [LARGE SCALE GENOMIC DNA]</scope>
</reference>
<dbReference type="PANTHER" id="PTHR33050:SF7">
    <property type="entry name" value="RIBONUCLEASE H"/>
    <property type="match status" value="1"/>
</dbReference>
<dbReference type="InterPro" id="IPR052055">
    <property type="entry name" value="Hepadnavirus_pol/RT"/>
</dbReference>
<evidence type="ECO:0000313" key="1">
    <source>
        <dbReference type="EMBL" id="CAH3026632.1"/>
    </source>
</evidence>
<organism evidence="1 2">
    <name type="scientific">Porites evermanni</name>
    <dbReference type="NCBI Taxonomy" id="104178"/>
    <lineage>
        <taxon>Eukaryota</taxon>
        <taxon>Metazoa</taxon>
        <taxon>Cnidaria</taxon>
        <taxon>Anthozoa</taxon>
        <taxon>Hexacorallia</taxon>
        <taxon>Scleractinia</taxon>
        <taxon>Fungiina</taxon>
        <taxon>Poritidae</taxon>
        <taxon>Porites</taxon>
    </lineage>
</organism>
<dbReference type="EMBL" id="CALNXI010000414">
    <property type="protein sequence ID" value="CAH3026632.1"/>
    <property type="molecule type" value="Genomic_DNA"/>
</dbReference>
<protein>
    <submittedName>
        <fullName evidence="1">Uncharacterized protein</fullName>
    </submittedName>
</protein>
<accession>A0ABN8MAG7</accession>
<gene>
    <name evidence="1" type="ORF">PEVE_00029570</name>
</gene>
<sequence length="224" mass="25385">MTQPTRCSKRLSKSTKKDPKFLYPDLQCQLKDWHFLAKEPENNSTFKDAALSAREYNKLDLLDFVTSFLSMIKPYKTHKKNAMLDYLELLMLKPSSYSGPSVRDFLLHPAKQIELRRLEWTSSPEIRNKAVILLYFDTRYPFGLKTFAMICQPTTKAVIYSFTQSSITADVYLNDFYGADSPEQAPLAFDSLKALSAGLGFQSASEKDSPPSTCMVCLGVEVDS</sequence>
<comment type="caution">
    <text evidence="1">The sequence shown here is derived from an EMBL/GenBank/DDBJ whole genome shotgun (WGS) entry which is preliminary data.</text>
</comment>
<feature type="non-terminal residue" evidence="1">
    <location>
        <position position="224"/>
    </location>
</feature>
<evidence type="ECO:0000313" key="2">
    <source>
        <dbReference type="Proteomes" id="UP001159427"/>
    </source>
</evidence>
<dbReference type="PANTHER" id="PTHR33050">
    <property type="entry name" value="REVERSE TRANSCRIPTASE DOMAIN-CONTAINING PROTEIN"/>
    <property type="match status" value="1"/>
</dbReference>
<name>A0ABN8MAG7_9CNID</name>
<dbReference type="Proteomes" id="UP001159427">
    <property type="component" value="Unassembled WGS sequence"/>
</dbReference>
<proteinExistence type="predicted"/>